<dbReference type="Gene3D" id="3.30.70.580">
    <property type="entry name" value="Pseudouridine synthase I, catalytic domain, N-terminal subdomain"/>
    <property type="match status" value="1"/>
</dbReference>
<proteinExistence type="inferred from homology"/>
<dbReference type="GO" id="GO:0003723">
    <property type="term" value="F:RNA binding"/>
    <property type="evidence" value="ECO:0007669"/>
    <property type="project" value="UniProtKB-KW"/>
</dbReference>
<evidence type="ECO:0000256" key="7">
    <source>
        <dbReference type="RuleBase" id="RU003887"/>
    </source>
</evidence>
<evidence type="ECO:0000256" key="1">
    <source>
        <dbReference type="ARBA" id="ARBA00008348"/>
    </source>
</evidence>
<evidence type="ECO:0000313" key="12">
    <source>
        <dbReference type="Proteomes" id="UP000307217"/>
    </source>
</evidence>
<evidence type="ECO:0000313" key="9">
    <source>
        <dbReference type="EMBL" id="TMO70241.1"/>
    </source>
</evidence>
<dbReference type="FunFam" id="3.30.70.1560:FF:000001">
    <property type="entry name" value="Pseudouridine synthase"/>
    <property type="match status" value="1"/>
</dbReference>
<dbReference type="InterPro" id="IPR036986">
    <property type="entry name" value="S4_RNA-bd_sf"/>
</dbReference>
<dbReference type="GO" id="GO:0005829">
    <property type="term" value="C:cytosol"/>
    <property type="evidence" value="ECO:0007669"/>
    <property type="project" value="UniProtKB-ARBA"/>
</dbReference>
<reference evidence="9 12" key="1">
    <citation type="submission" date="2018-01" db="EMBL/GenBank/DDBJ databases">
        <authorList>
            <person name="Paulsen S."/>
            <person name="Gram L.K."/>
        </authorList>
    </citation>
    <scope>NUCLEOTIDE SEQUENCE [LARGE SCALE GENOMIC DNA]</scope>
    <source>
        <strain evidence="9 12">S3790</strain>
        <strain evidence="10">S3895</strain>
    </source>
</reference>
<dbReference type="InterPro" id="IPR020094">
    <property type="entry name" value="TruA/RsuA/RluB/E/F_N"/>
</dbReference>
<dbReference type="InterPro" id="IPR002942">
    <property type="entry name" value="S4_RNA-bd"/>
</dbReference>
<dbReference type="Pfam" id="PF00849">
    <property type="entry name" value="PseudoU_synth_2"/>
    <property type="match status" value="1"/>
</dbReference>
<dbReference type="InterPro" id="IPR042092">
    <property type="entry name" value="PsdUridine_s_RsuA/RluB/E/F_cat"/>
</dbReference>
<comment type="similarity">
    <text evidence="1 7">Belongs to the pseudouridine synthase RsuA family.</text>
</comment>
<gene>
    <name evidence="9" type="ORF">CWC19_02055</name>
    <name evidence="10" type="ORF">CWC20_04245</name>
</gene>
<reference evidence="11 12" key="2">
    <citation type="submission" date="2019-06" db="EMBL/GenBank/DDBJ databases">
        <title>Co-occurence of chitin degradation, pigmentation and bioactivity in marine Pseudoalteromonas.</title>
        <authorList>
            <person name="Sonnenschein E.C."/>
            <person name="Bech P.K."/>
        </authorList>
    </citation>
    <scope>NUCLEOTIDE SEQUENCE [LARGE SCALE GENOMIC DNA]</scope>
    <source>
        <strain evidence="12">S3790</strain>
        <strain evidence="11">S3895</strain>
    </source>
</reference>
<comment type="caution">
    <text evidence="9">The sequence shown here is derived from an EMBL/GenBank/DDBJ whole genome shotgun (WGS) entry which is preliminary data.</text>
</comment>
<keyword evidence="11" id="KW-1185">Reference proteome</keyword>
<dbReference type="GO" id="GO:0000455">
    <property type="term" value="P:enzyme-directed rRNA pseudouridine synthesis"/>
    <property type="evidence" value="ECO:0007669"/>
    <property type="project" value="UniProtKB-ARBA"/>
</dbReference>
<dbReference type="EMBL" id="PNBW01000020">
    <property type="protein sequence ID" value="TMO77395.1"/>
    <property type="molecule type" value="Genomic_DNA"/>
</dbReference>
<dbReference type="EMBL" id="PNBX01000006">
    <property type="protein sequence ID" value="TMO70241.1"/>
    <property type="molecule type" value="Genomic_DNA"/>
</dbReference>
<evidence type="ECO:0000259" key="8">
    <source>
        <dbReference type="SMART" id="SM00363"/>
    </source>
</evidence>
<feature type="domain" description="RNA-binding S4" evidence="8">
    <location>
        <begin position="5"/>
        <end position="66"/>
    </location>
</feature>
<dbReference type="SUPFAM" id="SSF55120">
    <property type="entry name" value="Pseudouridine synthase"/>
    <property type="match status" value="1"/>
</dbReference>
<evidence type="ECO:0000256" key="4">
    <source>
        <dbReference type="ARBA" id="ARBA00036749"/>
    </source>
</evidence>
<protein>
    <recommendedName>
        <fullName evidence="7">Pseudouridine synthase</fullName>
        <ecNumber evidence="7">5.4.99.-</ecNumber>
    </recommendedName>
</protein>
<dbReference type="Gene3D" id="3.30.70.1560">
    <property type="entry name" value="Alpha-L RNA-binding motif"/>
    <property type="match status" value="1"/>
</dbReference>
<dbReference type="GO" id="GO:0160136">
    <property type="term" value="F:16S rRNA pseudouridine(516) synthase activity"/>
    <property type="evidence" value="ECO:0007669"/>
    <property type="project" value="UniProtKB-EC"/>
</dbReference>
<dbReference type="Proteomes" id="UP000307217">
    <property type="component" value="Unassembled WGS sequence"/>
</dbReference>
<dbReference type="OrthoDB" id="9807213at2"/>
<dbReference type="NCBIfam" id="NF008097">
    <property type="entry name" value="PRK10839.1"/>
    <property type="match status" value="1"/>
</dbReference>
<dbReference type="CDD" id="cd02553">
    <property type="entry name" value="PseudoU_synth_RsuA"/>
    <property type="match status" value="1"/>
</dbReference>
<dbReference type="Proteomes" id="UP000307164">
    <property type="component" value="Unassembled WGS sequence"/>
</dbReference>
<sequence length="236" mass="26740">MKFPCRIDKFVSHLTELPRTKVKAGIKKNKVTVNGETITKFDHSITLDDQVTWQGESLKYLGKRYFMLNKPAGYVCANSDELHTTVFDLLDETHLKDFHVAGRLDIDTTGLVLLTNDGDWSHKITSPKKQKYKTYLVETQDIITSEAIEQLRNGVQLHNEKQPTAPAIVEQLASYSLRLSIYEGKYHQVKRMLAAVGNKVVELHRENIAGIALDEALSAGEYRLLTDEEINIINAK</sequence>
<evidence type="ECO:0000256" key="6">
    <source>
        <dbReference type="PROSITE-ProRule" id="PRU00182"/>
    </source>
</evidence>
<dbReference type="PROSITE" id="PS01149">
    <property type="entry name" value="PSI_RSU"/>
    <property type="match status" value="1"/>
</dbReference>
<dbReference type="Gene3D" id="3.10.290.10">
    <property type="entry name" value="RNA-binding S4 domain"/>
    <property type="match status" value="1"/>
</dbReference>
<keyword evidence="2 6" id="KW-0694">RNA-binding</keyword>
<dbReference type="NCBIfam" id="TIGR00093">
    <property type="entry name" value="pseudouridine synthase"/>
    <property type="match status" value="1"/>
</dbReference>
<dbReference type="InterPro" id="IPR000748">
    <property type="entry name" value="PsdUridine_synth_RsuA/RluB/E/F"/>
</dbReference>
<dbReference type="PROSITE" id="PS50889">
    <property type="entry name" value="S4"/>
    <property type="match status" value="1"/>
</dbReference>
<dbReference type="InterPro" id="IPR006145">
    <property type="entry name" value="PsdUridine_synth_RsuA/RluA"/>
</dbReference>
<accession>A0A5S3VEJ7</accession>
<keyword evidence="3 7" id="KW-0413">Isomerase</keyword>
<dbReference type="InterPro" id="IPR018496">
    <property type="entry name" value="PsdUridine_synth_RsuA/RluB_CS"/>
</dbReference>
<evidence type="ECO:0000313" key="10">
    <source>
        <dbReference type="EMBL" id="TMO77395.1"/>
    </source>
</evidence>
<dbReference type="SMART" id="SM00363">
    <property type="entry name" value="S4"/>
    <property type="match status" value="1"/>
</dbReference>
<dbReference type="SUPFAM" id="SSF55174">
    <property type="entry name" value="Alpha-L RNA-binding motif"/>
    <property type="match status" value="1"/>
</dbReference>
<dbReference type="PANTHER" id="PTHR47683">
    <property type="entry name" value="PSEUDOURIDINE SYNTHASE FAMILY PROTEIN-RELATED"/>
    <property type="match status" value="1"/>
</dbReference>
<dbReference type="RefSeq" id="WP_138589752.1">
    <property type="nucleotide sequence ID" value="NZ_PNBW01000020.1"/>
</dbReference>
<evidence type="ECO:0000256" key="3">
    <source>
        <dbReference type="ARBA" id="ARBA00023235"/>
    </source>
</evidence>
<evidence type="ECO:0000256" key="5">
    <source>
        <dbReference type="ARBA" id="ARBA00037590"/>
    </source>
</evidence>
<dbReference type="AlphaFoldDB" id="A0A5S3VEJ7"/>
<evidence type="ECO:0000313" key="11">
    <source>
        <dbReference type="Proteomes" id="UP000307164"/>
    </source>
</evidence>
<dbReference type="InterPro" id="IPR050343">
    <property type="entry name" value="RsuA_PseudoU_synthase"/>
</dbReference>
<dbReference type="PANTHER" id="PTHR47683:SF4">
    <property type="entry name" value="PSEUDOURIDINE SYNTHASE"/>
    <property type="match status" value="1"/>
</dbReference>
<comment type="function">
    <text evidence="5">Responsible for synthesis of pseudouridine from uracil-516 in 16S ribosomal RNA.</text>
</comment>
<reference evidence="9" key="3">
    <citation type="submission" date="2019-09" db="EMBL/GenBank/DDBJ databases">
        <title>Co-occurence of chitin degradation, pigmentation and bioactivity in marine Pseudoalteromonas.</title>
        <authorList>
            <person name="Sonnenschein E.C."/>
            <person name="Bech P.K."/>
        </authorList>
    </citation>
    <scope>NUCLEOTIDE SEQUENCE</scope>
    <source>
        <strain evidence="9">S3790</strain>
        <strain evidence="10">S3895</strain>
    </source>
</reference>
<evidence type="ECO:0000256" key="2">
    <source>
        <dbReference type="ARBA" id="ARBA00022884"/>
    </source>
</evidence>
<name>A0A5S3VEJ7_9GAMM</name>
<dbReference type="EC" id="5.4.99.-" evidence="7"/>
<dbReference type="InterPro" id="IPR020103">
    <property type="entry name" value="PsdUridine_synth_cat_dom_sf"/>
</dbReference>
<comment type="catalytic activity">
    <reaction evidence="4">
        <text>uridine(516) in 16S rRNA = pseudouridine(516) in 16S rRNA</text>
        <dbReference type="Rhea" id="RHEA:38867"/>
        <dbReference type="Rhea" id="RHEA-COMP:10089"/>
        <dbReference type="Rhea" id="RHEA-COMP:10090"/>
        <dbReference type="ChEBI" id="CHEBI:65314"/>
        <dbReference type="ChEBI" id="CHEBI:65315"/>
        <dbReference type="EC" id="5.4.99.19"/>
    </reaction>
</comment>
<organism evidence="9 12">
    <name type="scientific">Pseudoalteromonas aurantia</name>
    <dbReference type="NCBI Taxonomy" id="43654"/>
    <lineage>
        <taxon>Bacteria</taxon>
        <taxon>Pseudomonadati</taxon>
        <taxon>Pseudomonadota</taxon>
        <taxon>Gammaproteobacteria</taxon>
        <taxon>Alteromonadales</taxon>
        <taxon>Pseudoalteromonadaceae</taxon>
        <taxon>Pseudoalteromonas</taxon>
    </lineage>
</organism>
<dbReference type="CDD" id="cd00165">
    <property type="entry name" value="S4"/>
    <property type="match status" value="1"/>
</dbReference>